<reference evidence="2" key="1">
    <citation type="submission" date="2018-02" db="EMBL/GenBank/DDBJ databases">
        <authorList>
            <person name="Cohen D.B."/>
            <person name="Kent A.D."/>
        </authorList>
    </citation>
    <scope>NUCLEOTIDE SEQUENCE</scope>
</reference>
<feature type="compositionally biased region" description="Polar residues" evidence="1">
    <location>
        <begin position="7"/>
        <end position="22"/>
    </location>
</feature>
<gene>
    <name evidence="2" type="ORF">FSB_LOCUS31430</name>
</gene>
<organism evidence="2">
    <name type="scientific">Fagus sylvatica</name>
    <name type="common">Beechnut</name>
    <dbReference type="NCBI Taxonomy" id="28930"/>
    <lineage>
        <taxon>Eukaryota</taxon>
        <taxon>Viridiplantae</taxon>
        <taxon>Streptophyta</taxon>
        <taxon>Embryophyta</taxon>
        <taxon>Tracheophyta</taxon>
        <taxon>Spermatophyta</taxon>
        <taxon>Magnoliopsida</taxon>
        <taxon>eudicotyledons</taxon>
        <taxon>Gunneridae</taxon>
        <taxon>Pentapetalae</taxon>
        <taxon>rosids</taxon>
        <taxon>fabids</taxon>
        <taxon>Fagales</taxon>
        <taxon>Fagaceae</taxon>
        <taxon>Fagus</taxon>
    </lineage>
</organism>
<proteinExistence type="predicted"/>
<feature type="region of interest" description="Disordered" evidence="1">
    <location>
        <begin position="1"/>
        <end position="22"/>
    </location>
</feature>
<name>A0A2N9GVL6_FAGSY</name>
<dbReference type="EMBL" id="OIVN01002429">
    <property type="protein sequence ID" value="SPD03548.1"/>
    <property type="molecule type" value="Genomic_DNA"/>
</dbReference>
<feature type="region of interest" description="Disordered" evidence="1">
    <location>
        <begin position="79"/>
        <end position="110"/>
    </location>
</feature>
<protein>
    <submittedName>
        <fullName evidence="2">Uncharacterized protein</fullName>
    </submittedName>
</protein>
<evidence type="ECO:0000313" key="2">
    <source>
        <dbReference type="EMBL" id="SPD03548.1"/>
    </source>
</evidence>
<sequence length="173" mass="18943">MGKKNETSNLNPKPSQNNSNVRAQWTPQQITIFCEACVDEEVLEVAKFREKGLDNADLLDIMFKDTAATGNLAWVPSSVDDDDEVETPSLTQPTQDKGKKRVSISSLHGKGKKGGAATMLTHQLSCICEAVELRNSASLMELHSSIRDVMKSVCNLDGAEKGLDLYLMAARIF</sequence>
<dbReference type="AlphaFoldDB" id="A0A2N9GVL6"/>
<accession>A0A2N9GVL6</accession>
<evidence type="ECO:0000256" key="1">
    <source>
        <dbReference type="SAM" id="MobiDB-lite"/>
    </source>
</evidence>